<protein>
    <submittedName>
        <fullName evidence="1">Uncharacterized protein</fullName>
    </submittedName>
</protein>
<dbReference type="Proteomes" id="UP000509371">
    <property type="component" value="Chromosome"/>
</dbReference>
<reference evidence="1 2" key="1">
    <citation type="submission" date="2020-06" db="EMBL/GenBank/DDBJ databases">
        <authorList>
            <person name="Voronona O.L."/>
            <person name="Aksenova E.I."/>
            <person name="Kunda M.S."/>
            <person name="Semenov A.N."/>
            <person name="Ryzhova N."/>
        </authorList>
    </citation>
    <scope>NUCLEOTIDE SEQUENCE [LARGE SCALE GENOMIC DNA]</scope>
    <source>
        <strain evidence="1 2">MPKMM3633</strain>
    </source>
</reference>
<gene>
    <name evidence="1" type="ORF">MP3633_0610</name>
</gene>
<dbReference type="KEGG" id="mpri:MP3633_0610"/>
<evidence type="ECO:0000313" key="1">
    <source>
        <dbReference type="EMBL" id="QKK79346.1"/>
    </source>
</evidence>
<sequence length="37" mass="4572">MLNHISIRKNSQRVQIQFLIKNRVQFKKTTFKNKQKQ</sequence>
<organism evidence="1 2">
    <name type="scientific">Marinomonas primoryensis</name>
    <dbReference type="NCBI Taxonomy" id="178399"/>
    <lineage>
        <taxon>Bacteria</taxon>
        <taxon>Pseudomonadati</taxon>
        <taxon>Pseudomonadota</taxon>
        <taxon>Gammaproteobacteria</taxon>
        <taxon>Oceanospirillales</taxon>
        <taxon>Oceanospirillaceae</taxon>
        <taxon>Marinomonas</taxon>
    </lineage>
</organism>
<evidence type="ECO:0000313" key="2">
    <source>
        <dbReference type="Proteomes" id="UP000509371"/>
    </source>
</evidence>
<name>A0A859CT96_9GAMM</name>
<dbReference type="EMBL" id="CP054301">
    <property type="protein sequence ID" value="QKK79346.1"/>
    <property type="molecule type" value="Genomic_DNA"/>
</dbReference>
<proteinExistence type="predicted"/>
<accession>A0A859CT96</accession>
<dbReference type="AlphaFoldDB" id="A0A859CT96"/>